<dbReference type="Gene3D" id="1.10.10.60">
    <property type="entry name" value="Homeodomain-like"/>
    <property type="match status" value="1"/>
</dbReference>
<organism evidence="5 6">
    <name type="scientific">Tritrichomonas musculus</name>
    <dbReference type="NCBI Taxonomy" id="1915356"/>
    <lineage>
        <taxon>Eukaryota</taxon>
        <taxon>Metamonada</taxon>
        <taxon>Parabasalia</taxon>
        <taxon>Tritrichomonadida</taxon>
        <taxon>Tritrichomonadidae</taxon>
        <taxon>Tritrichomonas</taxon>
    </lineage>
</organism>
<evidence type="ECO:0000259" key="4">
    <source>
        <dbReference type="Pfam" id="PF05920"/>
    </source>
</evidence>
<evidence type="ECO:0000256" key="3">
    <source>
        <dbReference type="ARBA" id="ARBA00023242"/>
    </source>
</evidence>
<keyword evidence="3" id="KW-0539">Nucleus</keyword>
<evidence type="ECO:0000256" key="1">
    <source>
        <dbReference type="ARBA" id="ARBA00023125"/>
    </source>
</evidence>
<accession>A0ABR2KLK8</accession>
<evidence type="ECO:0000256" key="2">
    <source>
        <dbReference type="ARBA" id="ARBA00023155"/>
    </source>
</evidence>
<dbReference type="Pfam" id="PF05920">
    <property type="entry name" value="Homeobox_KN"/>
    <property type="match status" value="1"/>
</dbReference>
<evidence type="ECO:0000313" key="5">
    <source>
        <dbReference type="EMBL" id="KAK8891956.1"/>
    </source>
</evidence>
<reference evidence="5 6" key="1">
    <citation type="submission" date="2024-04" db="EMBL/GenBank/DDBJ databases">
        <title>Tritrichomonas musculus Genome.</title>
        <authorList>
            <person name="Alves-Ferreira E."/>
            <person name="Grigg M."/>
            <person name="Lorenzi H."/>
            <person name="Galac M."/>
        </authorList>
    </citation>
    <scope>NUCLEOTIDE SEQUENCE [LARGE SCALE GENOMIC DNA]</scope>
    <source>
        <strain evidence="5 6">EAF2021</strain>
    </source>
</reference>
<sequence>MFECKNGWDETEMSYKFVCDMIESIDDSFDNQIRCVFETKLYQKHLSDSGQQPQENETKRKNVSNIIAPFLLKALNNPFFDTDEVKSISQSTGLTERQVRDFFRNQRKRKIQYLNKLHEDEKENIEAKISYLYHFIDLAINEYLNIGQVEPEAGIGDFLCFPSEIK</sequence>
<keyword evidence="1" id="KW-0238">DNA-binding</keyword>
<proteinExistence type="predicted"/>
<feature type="domain" description="KN homeodomain" evidence="4">
    <location>
        <begin position="73"/>
        <end position="109"/>
    </location>
</feature>
<dbReference type="Proteomes" id="UP001470230">
    <property type="component" value="Unassembled WGS sequence"/>
</dbReference>
<evidence type="ECO:0000313" key="6">
    <source>
        <dbReference type="Proteomes" id="UP001470230"/>
    </source>
</evidence>
<dbReference type="SUPFAM" id="SSF46689">
    <property type="entry name" value="Homeodomain-like"/>
    <property type="match status" value="1"/>
</dbReference>
<keyword evidence="2" id="KW-0371">Homeobox</keyword>
<keyword evidence="6" id="KW-1185">Reference proteome</keyword>
<dbReference type="EMBL" id="JAPFFF010000004">
    <property type="protein sequence ID" value="KAK8891956.1"/>
    <property type="molecule type" value="Genomic_DNA"/>
</dbReference>
<comment type="caution">
    <text evidence="5">The sequence shown here is derived from an EMBL/GenBank/DDBJ whole genome shotgun (WGS) entry which is preliminary data.</text>
</comment>
<dbReference type="CDD" id="cd00086">
    <property type="entry name" value="homeodomain"/>
    <property type="match status" value="1"/>
</dbReference>
<name>A0ABR2KLK8_9EUKA</name>
<gene>
    <name evidence="5" type="ORF">M9Y10_029178</name>
</gene>
<dbReference type="InterPro" id="IPR009057">
    <property type="entry name" value="Homeodomain-like_sf"/>
</dbReference>
<protein>
    <recommendedName>
        <fullName evidence="4">KN homeodomain domain-containing protein</fullName>
    </recommendedName>
</protein>
<dbReference type="InterPro" id="IPR008422">
    <property type="entry name" value="KN_HD"/>
</dbReference>
<dbReference type="InterPro" id="IPR001356">
    <property type="entry name" value="HD"/>
</dbReference>